<reference evidence="5" key="1">
    <citation type="submission" date="2021-03" db="EMBL/GenBank/DDBJ databases">
        <title>Comparative genomics and phylogenomic investigation of the class Geoglossomycetes provide insights into ecological specialization and systematics.</title>
        <authorList>
            <person name="Melie T."/>
            <person name="Pirro S."/>
            <person name="Miller A.N."/>
            <person name="Quandt A."/>
        </authorList>
    </citation>
    <scope>NUCLEOTIDE SEQUENCE</scope>
    <source>
        <strain evidence="5">GBOQ0MN5Z8</strain>
    </source>
</reference>
<dbReference type="PANTHER" id="PTHR45929">
    <property type="entry name" value="JAK PATHWAY SIGNAL TRANSDUCTION ADAPTOR MOLECULE"/>
    <property type="match status" value="1"/>
</dbReference>
<dbReference type="PANTHER" id="PTHR45929:SF7">
    <property type="entry name" value="LAS SEVENTEEN-BINDING PROTEIN 1"/>
    <property type="match status" value="1"/>
</dbReference>
<accession>A0A9P8I297</accession>
<dbReference type="InterPro" id="IPR001452">
    <property type="entry name" value="SH3_domain"/>
</dbReference>
<evidence type="ECO:0000313" key="6">
    <source>
        <dbReference type="Proteomes" id="UP000698800"/>
    </source>
</evidence>
<keyword evidence="6" id="KW-1185">Reference proteome</keyword>
<evidence type="ECO:0000256" key="2">
    <source>
        <dbReference type="PROSITE-ProRule" id="PRU00192"/>
    </source>
</evidence>
<name>A0A9P8I297_9PEZI</name>
<dbReference type="OrthoDB" id="6250593at2759"/>
<dbReference type="PROSITE" id="PS50002">
    <property type="entry name" value="SH3"/>
    <property type="match status" value="1"/>
</dbReference>
<organism evidence="5 6">
    <name type="scientific">Glutinoglossum americanum</name>
    <dbReference type="NCBI Taxonomy" id="1670608"/>
    <lineage>
        <taxon>Eukaryota</taxon>
        <taxon>Fungi</taxon>
        <taxon>Dikarya</taxon>
        <taxon>Ascomycota</taxon>
        <taxon>Pezizomycotina</taxon>
        <taxon>Geoglossomycetes</taxon>
        <taxon>Geoglossales</taxon>
        <taxon>Geoglossaceae</taxon>
        <taxon>Glutinoglossum</taxon>
    </lineage>
</organism>
<dbReference type="EMBL" id="JAGHQL010000091">
    <property type="protein sequence ID" value="KAH0538954.1"/>
    <property type="molecule type" value="Genomic_DNA"/>
</dbReference>
<feature type="domain" description="SH3" evidence="4">
    <location>
        <begin position="106"/>
        <end position="167"/>
    </location>
</feature>
<dbReference type="Pfam" id="PF00018">
    <property type="entry name" value="SH3_1"/>
    <property type="match status" value="1"/>
</dbReference>
<feature type="region of interest" description="Disordered" evidence="3">
    <location>
        <begin position="51"/>
        <end position="70"/>
    </location>
</feature>
<feature type="compositionally biased region" description="Basic and acidic residues" evidence="3">
    <location>
        <begin position="199"/>
        <end position="210"/>
    </location>
</feature>
<sequence length="386" mass="42035">MEEVVVVMANRSLRTIRSELEYLTDLSIITSQELTHILSLLPKETPLRAPINNGTSVATPDLSPPTPVKQIADTNLNEKRESSYAQTASPVPPPPPAYTSTAGGPPPLATASALYAFNPIDPGDLAMLPNDRISVLEYTNAEWWKGRNERTGIEGVFPRSYVNVVEEKHVGEKHTSAPANNYGNMPLEVSQGGPPPAQEDGKQSKLGETGKKFGKKMGNAAIFGAHFLDASFDDLILPALLACIYEPRGKKKHLINRVIRLIAFALYPAFLDNGAGLTAKQWCGSGGVERGGVSEPPKERQRVTLGSISGRRGIRKEAIRKTASMRLPLKRATIRDNGEEKSLGEEEGIEEGAGEDQEVLVVYGWLSTKATFDNLLNTLICYVYKD</sequence>
<protein>
    <recommendedName>
        <fullName evidence="4">SH3 domain-containing protein</fullName>
    </recommendedName>
</protein>
<feature type="region of interest" description="Disordered" evidence="3">
    <location>
        <begin position="78"/>
        <end position="104"/>
    </location>
</feature>
<evidence type="ECO:0000259" key="4">
    <source>
        <dbReference type="PROSITE" id="PS50002"/>
    </source>
</evidence>
<evidence type="ECO:0000256" key="1">
    <source>
        <dbReference type="ARBA" id="ARBA00022443"/>
    </source>
</evidence>
<dbReference type="CDD" id="cd00174">
    <property type="entry name" value="SH3"/>
    <property type="match status" value="1"/>
</dbReference>
<dbReference type="Proteomes" id="UP000698800">
    <property type="component" value="Unassembled WGS sequence"/>
</dbReference>
<dbReference type="SMART" id="SM00326">
    <property type="entry name" value="SH3"/>
    <property type="match status" value="1"/>
</dbReference>
<dbReference type="AlphaFoldDB" id="A0A9P8I297"/>
<proteinExistence type="predicted"/>
<dbReference type="InterPro" id="IPR050670">
    <property type="entry name" value="STAM"/>
</dbReference>
<dbReference type="SUPFAM" id="SSF50044">
    <property type="entry name" value="SH3-domain"/>
    <property type="match status" value="1"/>
</dbReference>
<keyword evidence="1 2" id="KW-0728">SH3 domain</keyword>
<evidence type="ECO:0000256" key="3">
    <source>
        <dbReference type="SAM" id="MobiDB-lite"/>
    </source>
</evidence>
<comment type="caution">
    <text evidence="5">The sequence shown here is derived from an EMBL/GenBank/DDBJ whole genome shotgun (WGS) entry which is preliminary data.</text>
</comment>
<feature type="region of interest" description="Disordered" evidence="3">
    <location>
        <begin position="187"/>
        <end position="210"/>
    </location>
</feature>
<gene>
    <name evidence="5" type="ORF">FGG08_004469</name>
</gene>
<dbReference type="InterPro" id="IPR036028">
    <property type="entry name" value="SH3-like_dom_sf"/>
</dbReference>
<dbReference type="Gene3D" id="2.30.30.40">
    <property type="entry name" value="SH3 Domains"/>
    <property type="match status" value="1"/>
</dbReference>
<evidence type="ECO:0000313" key="5">
    <source>
        <dbReference type="EMBL" id="KAH0538954.1"/>
    </source>
</evidence>